<evidence type="ECO:0000259" key="6">
    <source>
        <dbReference type="PROSITE" id="PS51380"/>
    </source>
</evidence>
<feature type="transmembrane region" description="Helical" evidence="5">
    <location>
        <begin position="54"/>
        <end position="75"/>
    </location>
</feature>
<dbReference type="PANTHER" id="PTHR10783">
    <property type="entry name" value="XENOTROPIC AND POLYTROPIC RETROVIRUS RECEPTOR 1-RELATED"/>
    <property type="match status" value="1"/>
</dbReference>
<feature type="transmembrane region" description="Helical" evidence="5">
    <location>
        <begin position="170"/>
        <end position="187"/>
    </location>
</feature>
<evidence type="ECO:0000313" key="8">
    <source>
        <dbReference type="Proteomes" id="UP000469890"/>
    </source>
</evidence>
<keyword evidence="4 5" id="KW-0472">Membrane</keyword>
<evidence type="ECO:0000256" key="2">
    <source>
        <dbReference type="ARBA" id="ARBA00022692"/>
    </source>
</evidence>
<dbReference type="PANTHER" id="PTHR10783:SF46">
    <property type="entry name" value="PROTEIN ERD1 HOMOLOG 2"/>
    <property type="match status" value="1"/>
</dbReference>
<organism evidence="7 8">
    <name type="scientific">Mucor circinelloides f. lusitanicus</name>
    <name type="common">Mucor racemosus var. lusitanicus</name>
    <dbReference type="NCBI Taxonomy" id="29924"/>
    <lineage>
        <taxon>Eukaryota</taxon>
        <taxon>Fungi</taxon>
        <taxon>Fungi incertae sedis</taxon>
        <taxon>Mucoromycota</taxon>
        <taxon>Mucoromycotina</taxon>
        <taxon>Mucoromycetes</taxon>
        <taxon>Mucorales</taxon>
        <taxon>Mucorineae</taxon>
        <taxon>Mucoraceae</taxon>
        <taxon>Mucor</taxon>
    </lineage>
</organism>
<dbReference type="InterPro" id="IPR004342">
    <property type="entry name" value="EXS_C"/>
</dbReference>
<dbReference type="Pfam" id="PF03124">
    <property type="entry name" value="EXS"/>
    <property type="match status" value="1"/>
</dbReference>
<keyword evidence="3 5" id="KW-1133">Transmembrane helix</keyword>
<evidence type="ECO:0000256" key="1">
    <source>
        <dbReference type="ARBA" id="ARBA00004141"/>
    </source>
</evidence>
<evidence type="ECO:0000256" key="5">
    <source>
        <dbReference type="SAM" id="Phobius"/>
    </source>
</evidence>
<evidence type="ECO:0000256" key="3">
    <source>
        <dbReference type="ARBA" id="ARBA00022989"/>
    </source>
</evidence>
<reference evidence="7 8" key="1">
    <citation type="submission" date="2019-09" db="EMBL/GenBank/DDBJ databases">
        <authorList>
            <consortium name="DOE Joint Genome Institute"/>
            <person name="Mondo S.J."/>
            <person name="Navarro-Mendoza M.I."/>
            <person name="Perez-Arques C."/>
            <person name="Panchal S."/>
            <person name="Nicolas F.E."/>
            <person name="Ganguly P."/>
            <person name="Pangilinan J."/>
            <person name="Grigoriev I."/>
            <person name="Heitman J."/>
            <person name="Sanya K."/>
            <person name="Garre V."/>
        </authorList>
    </citation>
    <scope>NUCLEOTIDE SEQUENCE [LARGE SCALE GENOMIC DNA]</scope>
    <source>
        <strain evidence="7 8">MU402</strain>
    </source>
</reference>
<sequence>MDVEGTILPITYRPIVLFSIGIFGWAMNLLILSKCSIDPVSLLQLHQTDKHTPLYKPIFILSGILFLIVIVNLAIYWLYDSALAIVPYISALVLLLWPGKSLQRRERVRFTRMLKRVFSINIFAPVFFSDIILADMLTSFSNVFGDLFIASCVMLAGHDSSYFMDNTHNLYYRDYMIPLLISLPYLIRLKQCIAEYIESREKRHIFNALKYTSSIPVVVFSAVQRKAAIYIAESGTVPQHWYLKEDTIFRFWMLFVFINSMYSFWWDISMDWNLLSITFDTPQTDENVHQKTVQLPPQKHTTPIVHFRRQLYFSQPIWYIVAIFFDFLLRITWSLKLSSHIYIRKLDGSIFLMELLEVFRRWIWVIFRMESEWVKKVYNSLPSGSFDNLRMSLLDRKPSSSSGLLSPIEEEDP</sequence>
<dbReference type="GO" id="GO:0005737">
    <property type="term" value="C:cytoplasm"/>
    <property type="evidence" value="ECO:0007669"/>
    <property type="project" value="TreeGrafter"/>
</dbReference>
<dbReference type="PROSITE" id="PS51380">
    <property type="entry name" value="EXS"/>
    <property type="match status" value="1"/>
</dbReference>
<accession>A0A8H4F527</accession>
<dbReference type="GO" id="GO:0016020">
    <property type="term" value="C:membrane"/>
    <property type="evidence" value="ECO:0007669"/>
    <property type="project" value="UniProtKB-SubCell"/>
</dbReference>
<comment type="caution">
    <text evidence="7">The sequence shown here is derived from an EMBL/GenBank/DDBJ whole genome shotgun (WGS) entry which is preliminary data.</text>
</comment>
<dbReference type="Proteomes" id="UP000469890">
    <property type="component" value="Unassembled WGS sequence"/>
</dbReference>
<feature type="transmembrane region" description="Helical" evidence="5">
    <location>
        <begin position="81"/>
        <end position="97"/>
    </location>
</feature>
<feature type="transmembrane region" description="Helical" evidence="5">
    <location>
        <begin position="248"/>
        <end position="266"/>
    </location>
</feature>
<feature type="transmembrane region" description="Helical" evidence="5">
    <location>
        <begin position="317"/>
        <end position="335"/>
    </location>
</feature>
<dbReference type="EMBL" id="JAAECE010000002">
    <property type="protein sequence ID" value="KAF1805145.1"/>
    <property type="molecule type" value="Genomic_DNA"/>
</dbReference>
<feature type="transmembrane region" description="Helical" evidence="5">
    <location>
        <begin position="118"/>
        <end position="137"/>
    </location>
</feature>
<name>A0A8H4F527_MUCCL</name>
<evidence type="ECO:0000256" key="4">
    <source>
        <dbReference type="ARBA" id="ARBA00023136"/>
    </source>
</evidence>
<feature type="transmembrane region" description="Helical" evidence="5">
    <location>
        <begin position="12"/>
        <end position="33"/>
    </location>
</feature>
<evidence type="ECO:0000313" key="7">
    <source>
        <dbReference type="EMBL" id="KAF1805145.1"/>
    </source>
</evidence>
<gene>
    <name evidence="7" type="ORF">FB192DRAFT_1057018</name>
</gene>
<dbReference type="AlphaFoldDB" id="A0A8H4F527"/>
<proteinExistence type="predicted"/>
<comment type="subcellular location">
    <subcellularLocation>
        <location evidence="1">Membrane</location>
        <topology evidence="1">Multi-pass membrane protein</topology>
    </subcellularLocation>
</comment>
<keyword evidence="2 5" id="KW-0812">Transmembrane</keyword>
<feature type="domain" description="EXS" evidence="6">
    <location>
        <begin position="168"/>
        <end position="401"/>
    </location>
</feature>
<protein>
    <submittedName>
        <fullName evidence="7">EXS family-domain-containing protein</fullName>
    </submittedName>
</protein>